<keyword evidence="2" id="KW-0808">Transferase</keyword>
<dbReference type="EMBL" id="CAJNOH010000023">
    <property type="protein sequence ID" value="CAF0772038.1"/>
    <property type="molecule type" value="Genomic_DNA"/>
</dbReference>
<evidence type="ECO:0000256" key="3">
    <source>
        <dbReference type="ARBA" id="ARBA00022723"/>
    </source>
</evidence>
<dbReference type="EMBL" id="CAJNOL010000530">
    <property type="protein sequence ID" value="CAF1104090.1"/>
    <property type="molecule type" value="Genomic_DNA"/>
</dbReference>
<dbReference type="SUPFAM" id="SSF57850">
    <property type="entry name" value="RING/U-box"/>
    <property type="match status" value="1"/>
</dbReference>
<evidence type="ECO:0000313" key="12">
    <source>
        <dbReference type="Proteomes" id="UP000663870"/>
    </source>
</evidence>
<comment type="pathway">
    <text evidence="1">Protein modification; protein ubiquitination.</text>
</comment>
<feature type="domain" description="RING-type" evidence="8">
    <location>
        <begin position="1"/>
        <end position="226"/>
    </location>
</feature>
<keyword evidence="5" id="KW-0863">Zinc-finger</keyword>
<evidence type="ECO:0000256" key="1">
    <source>
        <dbReference type="ARBA" id="ARBA00004906"/>
    </source>
</evidence>
<gene>
    <name evidence="10" type="ORF">JXQ802_LOCUS19355</name>
    <name evidence="9" type="ORF">PYM288_LOCUS3161</name>
</gene>
<keyword evidence="6" id="KW-0833">Ubl conjugation pathway</keyword>
<evidence type="ECO:0000256" key="6">
    <source>
        <dbReference type="ARBA" id="ARBA00022786"/>
    </source>
</evidence>
<dbReference type="Proteomes" id="UP000663870">
    <property type="component" value="Unassembled WGS sequence"/>
</dbReference>
<accession>A0A813QU14</accession>
<dbReference type="Gene3D" id="1.20.120.1750">
    <property type="match status" value="1"/>
</dbReference>
<dbReference type="Pfam" id="PF26200">
    <property type="entry name" value="Rcat_RNF216"/>
    <property type="match status" value="1"/>
</dbReference>
<protein>
    <recommendedName>
        <fullName evidence="8">RING-type domain-containing protein</fullName>
    </recommendedName>
</protein>
<name>A0A813QU14_9BILA</name>
<organism evidence="9 11">
    <name type="scientific">Rotaria sordida</name>
    <dbReference type="NCBI Taxonomy" id="392033"/>
    <lineage>
        <taxon>Eukaryota</taxon>
        <taxon>Metazoa</taxon>
        <taxon>Spiralia</taxon>
        <taxon>Gnathifera</taxon>
        <taxon>Rotifera</taxon>
        <taxon>Eurotatoria</taxon>
        <taxon>Bdelloidea</taxon>
        <taxon>Philodinida</taxon>
        <taxon>Philodinidae</taxon>
        <taxon>Rotaria</taxon>
    </lineage>
</organism>
<evidence type="ECO:0000256" key="2">
    <source>
        <dbReference type="ARBA" id="ARBA00022679"/>
    </source>
</evidence>
<dbReference type="PROSITE" id="PS51873">
    <property type="entry name" value="TRIAD"/>
    <property type="match status" value="1"/>
</dbReference>
<dbReference type="CDD" id="cd20336">
    <property type="entry name" value="Rcat_RBR"/>
    <property type="match status" value="1"/>
</dbReference>
<dbReference type="AlphaFoldDB" id="A0A813QU14"/>
<dbReference type="PANTHER" id="PTHR22770">
    <property type="entry name" value="UBIQUITIN CONJUGATING ENZYME 7 INTERACTING PROTEIN-RELATED"/>
    <property type="match status" value="1"/>
</dbReference>
<evidence type="ECO:0000313" key="11">
    <source>
        <dbReference type="Proteomes" id="UP000663854"/>
    </source>
</evidence>
<dbReference type="GO" id="GO:0008270">
    <property type="term" value="F:zinc ion binding"/>
    <property type="evidence" value="ECO:0007669"/>
    <property type="project" value="UniProtKB-KW"/>
</dbReference>
<evidence type="ECO:0000259" key="8">
    <source>
        <dbReference type="PROSITE" id="PS51873"/>
    </source>
</evidence>
<evidence type="ECO:0000256" key="4">
    <source>
        <dbReference type="ARBA" id="ARBA00022737"/>
    </source>
</evidence>
<dbReference type="GO" id="GO:0016740">
    <property type="term" value="F:transferase activity"/>
    <property type="evidence" value="ECO:0007669"/>
    <property type="project" value="UniProtKB-KW"/>
</dbReference>
<dbReference type="InterPro" id="IPR044066">
    <property type="entry name" value="TRIAD_supradom"/>
</dbReference>
<comment type="caution">
    <text evidence="9">The sequence shown here is derived from an EMBL/GenBank/DDBJ whole genome shotgun (WGS) entry which is preliminary data.</text>
</comment>
<keyword evidence="12" id="KW-1185">Reference proteome</keyword>
<keyword evidence="7" id="KW-0862">Zinc</keyword>
<keyword evidence="4" id="KW-0677">Repeat</keyword>
<dbReference type="Proteomes" id="UP000663854">
    <property type="component" value="Unassembled WGS sequence"/>
</dbReference>
<reference evidence="9" key="1">
    <citation type="submission" date="2021-02" db="EMBL/GenBank/DDBJ databases">
        <authorList>
            <person name="Nowell W R."/>
        </authorList>
    </citation>
    <scope>NUCLEOTIDE SEQUENCE</scope>
</reference>
<evidence type="ECO:0000313" key="9">
    <source>
        <dbReference type="EMBL" id="CAF0772038.1"/>
    </source>
</evidence>
<proteinExistence type="predicted"/>
<sequence>MTCGICEATINDDDTKLTCTNRICDKFTCNACINLMFEIMFGHPTLNYPLSCGACQQSFDITHIDQIIIKQKHYEQFIACVLPLFWSKDCLEKNEKLAQCPFCPYLEIHTTDACPLYFFTCQHPSCGKRSCLICLHAIKDDNDESIHRSQCIELHSYKEMIEKATESGSQQHCPHCQLRGIKDDGCTHMVCERCGLSWCYLCGMKEEECLVDDNVEPTFSAHNQDWEQHEGRCPMSLVSIHELDERWPQDDQDCLEYFHRYRTLCQLYEVFKIIGEDKLDKLNNTFGIIDGSGYTIEEIKDYENRILINYSSKTDE</sequence>
<evidence type="ECO:0000256" key="7">
    <source>
        <dbReference type="ARBA" id="ARBA00022833"/>
    </source>
</evidence>
<keyword evidence="3" id="KW-0479">Metal-binding</keyword>
<evidence type="ECO:0000256" key="5">
    <source>
        <dbReference type="ARBA" id="ARBA00022771"/>
    </source>
</evidence>
<dbReference type="InterPro" id="IPR051628">
    <property type="entry name" value="LUBAC_E3_Ligases"/>
</dbReference>
<evidence type="ECO:0000313" key="10">
    <source>
        <dbReference type="EMBL" id="CAF1104090.1"/>
    </source>
</evidence>